<evidence type="ECO:0000256" key="1">
    <source>
        <dbReference type="ARBA" id="ARBA00007271"/>
    </source>
</evidence>
<dbReference type="EMBL" id="JAUBYV010000003">
    <property type="protein sequence ID" value="KAK2628298.1"/>
    <property type="molecule type" value="Genomic_DNA"/>
</dbReference>
<evidence type="ECO:0000313" key="7">
    <source>
        <dbReference type="Proteomes" id="UP001285354"/>
    </source>
</evidence>
<dbReference type="Pfam" id="PF00004">
    <property type="entry name" value="AAA"/>
    <property type="match status" value="1"/>
</dbReference>
<dbReference type="InterPro" id="IPR027417">
    <property type="entry name" value="P-loop_NTPase"/>
</dbReference>
<proteinExistence type="inferred from homology"/>
<keyword evidence="4" id="KW-0469">Meiosis</keyword>
<evidence type="ECO:0000256" key="2">
    <source>
        <dbReference type="ARBA" id="ARBA00022741"/>
    </source>
</evidence>
<dbReference type="SUPFAM" id="SSF52540">
    <property type="entry name" value="P-loop containing nucleoside triphosphate hydrolases"/>
    <property type="match status" value="1"/>
</dbReference>
<organism evidence="6 7">
    <name type="scientific">Diplocarpon rosae</name>
    <dbReference type="NCBI Taxonomy" id="946125"/>
    <lineage>
        <taxon>Eukaryota</taxon>
        <taxon>Fungi</taxon>
        <taxon>Dikarya</taxon>
        <taxon>Ascomycota</taxon>
        <taxon>Pezizomycotina</taxon>
        <taxon>Leotiomycetes</taxon>
        <taxon>Helotiales</taxon>
        <taxon>Drepanopezizaceae</taxon>
        <taxon>Diplocarpon</taxon>
    </lineage>
</organism>
<dbReference type="InterPro" id="IPR058249">
    <property type="entry name" value="Pch2_C"/>
</dbReference>
<feature type="domain" description="AAA+ ATPase" evidence="5">
    <location>
        <begin position="211"/>
        <end position="364"/>
    </location>
</feature>
<dbReference type="PANTHER" id="PTHR45991:SF1">
    <property type="entry name" value="PACHYTENE CHECKPOINT PROTEIN 2 HOMOLOG"/>
    <property type="match status" value="1"/>
</dbReference>
<comment type="similarity">
    <text evidence="1">Belongs to the AAA ATPase family. PCH2 subfamily.</text>
</comment>
<dbReference type="InterPro" id="IPR044539">
    <property type="entry name" value="Pch2-like"/>
</dbReference>
<dbReference type="Gene3D" id="3.40.50.300">
    <property type="entry name" value="P-loop containing nucleotide triphosphate hydrolases"/>
    <property type="match status" value="1"/>
</dbReference>
<keyword evidence="3" id="KW-0067">ATP-binding</keyword>
<evidence type="ECO:0000259" key="5">
    <source>
        <dbReference type="SMART" id="SM00382"/>
    </source>
</evidence>
<dbReference type="InterPro" id="IPR003959">
    <property type="entry name" value="ATPase_AAA_core"/>
</dbReference>
<dbReference type="GO" id="GO:0005634">
    <property type="term" value="C:nucleus"/>
    <property type="evidence" value="ECO:0007669"/>
    <property type="project" value="TreeGrafter"/>
</dbReference>
<accession>A0AAD9T1E2</accession>
<dbReference type="GO" id="GO:0016887">
    <property type="term" value="F:ATP hydrolysis activity"/>
    <property type="evidence" value="ECO:0007669"/>
    <property type="project" value="InterPro"/>
</dbReference>
<reference evidence="6" key="1">
    <citation type="submission" date="2023-06" db="EMBL/GenBank/DDBJ databases">
        <title>Draft genome of Marssonina rosae.</title>
        <authorList>
            <person name="Cheng Q."/>
        </authorList>
    </citation>
    <scope>NUCLEOTIDE SEQUENCE</scope>
    <source>
        <strain evidence="6">R4</strain>
    </source>
</reference>
<dbReference type="Proteomes" id="UP001285354">
    <property type="component" value="Unassembled WGS sequence"/>
</dbReference>
<name>A0AAD9T1E2_9HELO</name>
<dbReference type="Pfam" id="PF23242">
    <property type="entry name" value="AAA_lid_TRIP13_C"/>
    <property type="match status" value="1"/>
</dbReference>
<evidence type="ECO:0000313" key="6">
    <source>
        <dbReference type="EMBL" id="KAK2628298.1"/>
    </source>
</evidence>
<evidence type="ECO:0000256" key="3">
    <source>
        <dbReference type="ARBA" id="ARBA00022840"/>
    </source>
</evidence>
<keyword evidence="7" id="KW-1185">Reference proteome</keyword>
<dbReference type="GO" id="GO:0005694">
    <property type="term" value="C:chromosome"/>
    <property type="evidence" value="ECO:0007669"/>
    <property type="project" value="TreeGrafter"/>
</dbReference>
<dbReference type="SMART" id="SM00382">
    <property type="entry name" value="AAA"/>
    <property type="match status" value="1"/>
</dbReference>
<dbReference type="PANTHER" id="PTHR45991">
    <property type="entry name" value="PACHYTENE CHECKPOINT PROTEIN 2"/>
    <property type="match status" value="1"/>
</dbReference>
<sequence>MEDAASPSDLEYWETEISAKEKLLSRDYVHIHVSSPVKQQRKLGTLFLEARLKDGFLQSDAGFECEEYANKLRAQLLSGVNTFELLEDLLADEQAGPFRLGNEYARAKAILQSLKVVEHIGPTSVETIFSSENVKLKIQVFELYNTPSSLNNTDEAEEELGEIFQMPHVRFEGVWDELFFDHDIKADLIWMMTNLLRFSQAFAANHLRRKLNPVILLYGPPGTGKSSLCQGLAQKISIRLGAQYKSTRLIQIKTATLLSKYFSESSKHVDETFTKISQMCEEDPERFICVLIDEVESIASSRQFSAREGESFDSLRATNALLTGLDRTAKFSNVAILCTSNMCDVLEPAFLDRCGIQEFVGPPSVAAQYEILRSVLQKLIECKVIGSNSEFPPFDEAEYQAVFAPRNAGPKLLELVTLIRNTSSSLQTDISGRGLAQLPEQALMRYLRDEDCDADMALRFMKRAILDMPQPKGPSTHKLGEARQKKRSWSQFMEEECDVHVRGLVETQKAAR</sequence>
<dbReference type="GO" id="GO:0007131">
    <property type="term" value="P:reciprocal meiotic recombination"/>
    <property type="evidence" value="ECO:0007669"/>
    <property type="project" value="TreeGrafter"/>
</dbReference>
<dbReference type="GO" id="GO:0051598">
    <property type="term" value="P:meiotic recombination checkpoint signaling"/>
    <property type="evidence" value="ECO:0007669"/>
    <property type="project" value="TreeGrafter"/>
</dbReference>
<protein>
    <recommendedName>
        <fullName evidence="5">AAA+ ATPase domain-containing protein</fullName>
    </recommendedName>
</protein>
<comment type="caution">
    <text evidence="6">The sequence shown here is derived from an EMBL/GenBank/DDBJ whole genome shotgun (WGS) entry which is preliminary data.</text>
</comment>
<dbReference type="AlphaFoldDB" id="A0AAD9T1E2"/>
<evidence type="ECO:0000256" key="4">
    <source>
        <dbReference type="ARBA" id="ARBA00023254"/>
    </source>
</evidence>
<keyword evidence="2" id="KW-0547">Nucleotide-binding</keyword>
<dbReference type="InterPro" id="IPR003593">
    <property type="entry name" value="AAA+_ATPase"/>
</dbReference>
<dbReference type="GO" id="GO:0005524">
    <property type="term" value="F:ATP binding"/>
    <property type="evidence" value="ECO:0007669"/>
    <property type="project" value="UniProtKB-KW"/>
</dbReference>
<gene>
    <name evidence="6" type="ORF">QTJ16_002944</name>
</gene>